<keyword evidence="10 15" id="KW-0520">NAD</keyword>
<dbReference type="GO" id="GO:0008270">
    <property type="term" value="F:zinc ion binding"/>
    <property type="evidence" value="ECO:0007669"/>
    <property type="project" value="UniProtKB-KW"/>
</dbReference>
<keyword evidence="2 15" id="KW-0328">Glycosyltransferase</keyword>
<dbReference type="CDD" id="cd01437">
    <property type="entry name" value="parp_like"/>
    <property type="match status" value="1"/>
</dbReference>
<evidence type="ECO:0000256" key="11">
    <source>
        <dbReference type="ARBA" id="ARBA00023125"/>
    </source>
</evidence>
<dbReference type="SUPFAM" id="SSF52113">
    <property type="entry name" value="BRCT domain"/>
    <property type="match status" value="1"/>
</dbReference>
<evidence type="ECO:0000259" key="17">
    <source>
        <dbReference type="PROSITE" id="PS51059"/>
    </source>
</evidence>
<dbReference type="PROSITE" id="PS51060">
    <property type="entry name" value="PARP_ALPHA_HD"/>
    <property type="match status" value="1"/>
</dbReference>
<dbReference type="InterPro" id="IPR036930">
    <property type="entry name" value="WGR_dom_sf"/>
</dbReference>
<dbReference type="PANTHER" id="PTHR10459:SF60">
    <property type="entry name" value="POLY [ADP-RIBOSE] POLYMERASE 2"/>
    <property type="match status" value="1"/>
</dbReference>
<dbReference type="GO" id="GO:0005730">
    <property type="term" value="C:nucleolus"/>
    <property type="evidence" value="ECO:0007669"/>
    <property type="project" value="TreeGrafter"/>
</dbReference>
<evidence type="ECO:0000313" key="21">
    <source>
        <dbReference type="Proteomes" id="UP000037904"/>
    </source>
</evidence>
<dbReference type="Pfam" id="PF00533">
    <property type="entry name" value="BRCT"/>
    <property type="match status" value="1"/>
</dbReference>
<protein>
    <recommendedName>
        <fullName evidence="15">Poly [ADP-ribose] polymerase</fullName>
        <shortName evidence="15">PARP</shortName>
        <ecNumber evidence="15">2.4.2.-</ecNumber>
    </recommendedName>
</protein>
<evidence type="ECO:0000256" key="15">
    <source>
        <dbReference type="RuleBase" id="RU362114"/>
    </source>
</evidence>
<dbReference type="GO" id="GO:0070212">
    <property type="term" value="P:protein poly-ADP-ribosylation"/>
    <property type="evidence" value="ECO:0007669"/>
    <property type="project" value="TreeGrafter"/>
</dbReference>
<dbReference type="SUPFAM" id="SSF56399">
    <property type="entry name" value="ADP-ribosylation"/>
    <property type="match status" value="1"/>
</dbReference>
<evidence type="ECO:0000256" key="8">
    <source>
        <dbReference type="ARBA" id="ARBA00022771"/>
    </source>
</evidence>
<evidence type="ECO:0000256" key="9">
    <source>
        <dbReference type="ARBA" id="ARBA00022833"/>
    </source>
</evidence>
<comment type="caution">
    <text evidence="20">The sequence shown here is derived from an EMBL/GenBank/DDBJ whole genome shotgun (WGS) entry which is preliminary data.</text>
</comment>
<evidence type="ECO:0000256" key="3">
    <source>
        <dbReference type="ARBA" id="ARBA00022679"/>
    </source>
</evidence>
<proteinExistence type="inferred from homology"/>
<dbReference type="PROSITE" id="PS50172">
    <property type="entry name" value="BRCT"/>
    <property type="match status" value="1"/>
</dbReference>
<keyword evidence="6" id="KW-0677">Repeat</keyword>
<dbReference type="OrthoDB" id="2017365at2759"/>
<evidence type="ECO:0000256" key="4">
    <source>
        <dbReference type="ARBA" id="ARBA00022695"/>
    </source>
</evidence>
<evidence type="ECO:0000259" key="19">
    <source>
        <dbReference type="PROSITE" id="PS51977"/>
    </source>
</evidence>
<sequence length="686" mass="76661">MANFTVGGHLHGLTIAVCGYLGDVNGQYCTAKTMENIIRANGGVFTTNISKKTNLVICSERSLSEKTSRMEAARRNDVPLVKPSWLIDIQLRGIKIETDDYIWPSCKADSDVESKSNGNCRNVVSLETSAKRVRGNTAQLPLKRLNNSTNFKSRTVETDAKTTTSVRVKAGIGREHEPKKSAINVGPSKAITRIYQNQVMGVTDGISVPLDENCTLSTCRVWVDPHDGTIYDAYLNLCDSFTNKNKFYRIQVLEDTNDLTYKTWTRWGRVGENGRNAVLGDGTRPDAINIFKKKFRDKSGHTWDDRSEAPNPEKYTFVECRYDNDLNSDDTVSLRKTAVNQGLRGRDQEQLKCTLQPPVADLMRLIFNKKHLQQAMTSLNYDATGLPLGKLSKSTIAEGFKCLKELAAILDGDDTTYSLTSSEIKAISNRYYSFIPHKFGRKTPPPIVNETMLTNELDLLGSLSEMKEAAAIMKTERKSGKSMHPLDHQFQGLGLQEMTPLTPNSEEFYHIVNYLRGSCGATHDISYDVRNIFRVERKGESKRFGDFDISRINPNRRLLWHGSRVTNYAGILRQGLRIAPREAPVTGYMFGKGIYLADMSSKSAGYCYQADCGGEALLLLCEAELGDPVQRLRDANYNAAENARKRGMYSTHGQGRVGPDKWMDASIIHRNLKGVKMVSFLGSVQS</sequence>
<dbReference type="Gene3D" id="1.20.142.10">
    <property type="entry name" value="Poly(ADP-ribose) polymerase, regulatory domain"/>
    <property type="match status" value="1"/>
</dbReference>
<feature type="domain" description="WGR" evidence="19">
    <location>
        <begin position="218"/>
        <end position="315"/>
    </location>
</feature>
<dbReference type="EC" id="2.4.2.-" evidence="15"/>
<keyword evidence="5" id="KW-0479">Metal-binding</keyword>
<organism evidence="20 21">
    <name type="scientific">Fusarium langsethiae</name>
    <dbReference type="NCBI Taxonomy" id="179993"/>
    <lineage>
        <taxon>Eukaryota</taxon>
        <taxon>Fungi</taxon>
        <taxon>Dikarya</taxon>
        <taxon>Ascomycota</taxon>
        <taxon>Pezizomycotina</taxon>
        <taxon>Sordariomycetes</taxon>
        <taxon>Hypocreomycetidae</taxon>
        <taxon>Hypocreales</taxon>
        <taxon>Nectriaceae</taxon>
        <taxon>Fusarium</taxon>
    </lineage>
</organism>
<dbReference type="Proteomes" id="UP000037904">
    <property type="component" value="Unassembled WGS sequence"/>
</dbReference>
<dbReference type="Pfam" id="PF00644">
    <property type="entry name" value="PARP"/>
    <property type="match status" value="1"/>
</dbReference>
<dbReference type="Pfam" id="PF02877">
    <property type="entry name" value="PARP_reg"/>
    <property type="match status" value="1"/>
</dbReference>
<evidence type="ECO:0000256" key="12">
    <source>
        <dbReference type="ARBA" id="ARBA00023242"/>
    </source>
</evidence>
<dbReference type="InterPro" id="IPR001357">
    <property type="entry name" value="BRCT_dom"/>
</dbReference>
<evidence type="ECO:0000256" key="14">
    <source>
        <dbReference type="ARBA" id="ARBA00033987"/>
    </source>
</evidence>
<dbReference type="InterPro" id="IPR004102">
    <property type="entry name" value="Poly(ADP-ribose)pol_reg_dom"/>
</dbReference>
<dbReference type="EMBL" id="JXCE01000172">
    <property type="protein sequence ID" value="KPA39768.1"/>
    <property type="molecule type" value="Genomic_DNA"/>
</dbReference>
<dbReference type="InterPro" id="IPR008893">
    <property type="entry name" value="WGR_domain"/>
</dbReference>
<keyword evidence="4" id="KW-0548">Nucleotidyltransferase</keyword>
<dbReference type="GO" id="GO:0003950">
    <property type="term" value="F:NAD+ poly-ADP-ribosyltransferase activity"/>
    <property type="evidence" value="ECO:0007669"/>
    <property type="project" value="UniProtKB-UniRule"/>
</dbReference>
<dbReference type="GO" id="GO:0016779">
    <property type="term" value="F:nucleotidyltransferase activity"/>
    <property type="evidence" value="ECO:0007669"/>
    <property type="project" value="UniProtKB-KW"/>
</dbReference>
<dbReference type="Pfam" id="PF05406">
    <property type="entry name" value="WGR"/>
    <property type="match status" value="1"/>
</dbReference>
<dbReference type="GO" id="GO:1990404">
    <property type="term" value="F:NAD+-protein mono-ADP-ribosyltransferase activity"/>
    <property type="evidence" value="ECO:0007669"/>
    <property type="project" value="TreeGrafter"/>
</dbReference>
<dbReference type="CDD" id="cd07997">
    <property type="entry name" value="WGR_PARP"/>
    <property type="match status" value="1"/>
</dbReference>
<evidence type="ECO:0000256" key="1">
    <source>
        <dbReference type="ARBA" id="ARBA00004123"/>
    </source>
</evidence>
<evidence type="ECO:0000259" key="18">
    <source>
        <dbReference type="PROSITE" id="PS51060"/>
    </source>
</evidence>
<dbReference type="SMART" id="SM00292">
    <property type="entry name" value="BRCT"/>
    <property type="match status" value="1"/>
</dbReference>
<dbReference type="GO" id="GO:0003677">
    <property type="term" value="F:DNA binding"/>
    <property type="evidence" value="ECO:0007669"/>
    <property type="project" value="UniProtKB-KW"/>
</dbReference>
<comment type="similarity">
    <text evidence="13">Belongs to the ARTD/PARP family.</text>
</comment>
<dbReference type="InterPro" id="IPR050800">
    <property type="entry name" value="ARTD/PARP"/>
</dbReference>
<evidence type="ECO:0000256" key="13">
    <source>
        <dbReference type="ARBA" id="ARBA00024347"/>
    </source>
</evidence>
<keyword evidence="21" id="KW-1185">Reference proteome</keyword>
<evidence type="ECO:0000256" key="2">
    <source>
        <dbReference type="ARBA" id="ARBA00022676"/>
    </source>
</evidence>
<keyword evidence="3 15" id="KW-0808">Transferase</keyword>
<evidence type="ECO:0000256" key="5">
    <source>
        <dbReference type="ARBA" id="ARBA00022723"/>
    </source>
</evidence>
<keyword evidence="7" id="KW-0013">ADP-ribosylation</keyword>
<comment type="subcellular location">
    <subcellularLocation>
        <location evidence="1">Nucleus</location>
    </subcellularLocation>
</comment>
<dbReference type="GO" id="GO:0006302">
    <property type="term" value="P:double-strand break repair"/>
    <property type="evidence" value="ECO:0007669"/>
    <property type="project" value="TreeGrafter"/>
</dbReference>
<dbReference type="InterPro" id="IPR012317">
    <property type="entry name" value="Poly(ADP-ribose)pol_cat_dom"/>
</dbReference>
<dbReference type="SUPFAM" id="SSF142921">
    <property type="entry name" value="WGR domain-like"/>
    <property type="match status" value="1"/>
</dbReference>
<keyword evidence="11" id="KW-0238">DNA-binding</keyword>
<dbReference type="SMART" id="SM00773">
    <property type="entry name" value="WGR"/>
    <property type="match status" value="1"/>
</dbReference>
<accession>A0A0M9ETU2</accession>
<dbReference type="SUPFAM" id="SSF47587">
    <property type="entry name" value="Domain of poly(ADP-ribose) polymerase"/>
    <property type="match status" value="1"/>
</dbReference>
<evidence type="ECO:0000259" key="16">
    <source>
        <dbReference type="PROSITE" id="PS50172"/>
    </source>
</evidence>
<evidence type="ECO:0000313" key="20">
    <source>
        <dbReference type="EMBL" id="KPA39768.1"/>
    </source>
</evidence>
<dbReference type="Gene3D" id="3.90.228.10">
    <property type="match status" value="1"/>
</dbReference>
<reference evidence="20 21" key="1">
    <citation type="submission" date="2015-04" db="EMBL/GenBank/DDBJ databases">
        <title>The draft genome sequence of Fusarium langsethiae, a T-2/HT-2 mycotoxin producer.</title>
        <authorList>
            <person name="Lysoe E."/>
            <person name="Divon H.H."/>
            <person name="Terzi V."/>
            <person name="Orru L."/>
            <person name="Lamontanara A."/>
            <person name="Kolseth A.-K."/>
            <person name="Frandsen R.J."/>
            <person name="Nielsen K."/>
            <person name="Thrane U."/>
        </authorList>
    </citation>
    <scope>NUCLEOTIDE SEQUENCE [LARGE SCALE GENOMIC DNA]</scope>
    <source>
        <strain evidence="20 21">Fl201059</strain>
    </source>
</reference>
<evidence type="ECO:0000256" key="10">
    <source>
        <dbReference type="ARBA" id="ARBA00023027"/>
    </source>
</evidence>
<feature type="domain" description="BRCT" evidence="16">
    <location>
        <begin position="10"/>
        <end position="103"/>
    </location>
</feature>
<dbReference type="PROSITE" id="PS51059">
    <property type="entry name" value="PARP_CATALYTIC"/>
    <property type="match status" value="1"/>
</dbReference>
<keyword evidence="12" id="KW-0539">Nucleus</keyword>
<keyword evidence="8" id="KW-0863">Zinc-finger</keyword>
<dbReference type="FunFam" id="1.20.142.10:FF:000002">
    <property type="entry name" value="Poly [ADP-ribose] polymerase"/>
    <property type="match status" value="1"/>
</dbReference>
<dbReference type="AlphaFoldDB" id="A0A0M9ETU2"/>
<evidence type="ECO:0000256" key="7">
    <source>
        <dbReference type="ARBA" id="ARBA00022765"/>
    </source>
</evidence>
<dbReference type="InterPro" id="IPR036616">
    <property type="entry name" value="Poly(ADP-ribose)pol_reg_dom_sf"/>
</dbReference>
<gene>
    <name evidence="20" type="ORF">FLAG1_07369</name>
</gene>
<dbReference type="InterPro" id="IPR036420">
    <property type="entry name" value="BRCT_dom_sf"/>
</dbReference>
<dbReference type="Gene3D" id="3.40.50.10190">
    <property type="entry name" value="BRCT domain"/>
    <property type="match status" value="1"/>
</dbReference>
<dbReference type="PANTHER" id="PTHR10459">
    <property type="entry name" value="DNA LIGASE"/>
    <property type="match status" value="1"/>
</dbReference>
<keyword evidence="9" id="KW-0862">Zinc</keyword>
<name>A0A0M9ETU2_FUSLA</name>
<feature type="domain" description="PARP catalytic" evidence="17">
    <location>
        <begin position="484"/>
        <end position="686"/>
    </location>
</feature>
<dbReference type="PROSITE" id="PS51977">
    <property type="entry name" value="WGR"/>
    <property type="match status" value="1"/>
</dbReference>
<evidence type="ECO:0000256" key="6">
    <source>
        <dbReference type="ARBA" id="ARBA00022737"/>
    </source>
</evidence>
<feature type="domain" description="PARP alpha-helical" evidence="18">
    <location>
        <begin position="352"/>
        <end position="474"/>
    </location>
</feature>
<comment type="catalytic activity">
    <reaction evidence="14">
        <text>NAD(+) + (ADP-D-ribosyl)n-acceptor = nicotinamide + (ADP-D-ribosyl)n+1-acceptor + H(+).</text>
        <dbReference type="EC" id="2.4.2.30"/>
    </reaction>
</comment>